<dbReference type="InterPro" id="IPR010131">
    <property type="entry name" value="MdtP/NodT-like"/>
</dbReference>
<gene>
    <name evidence="3" type="ORF">GCM10010909_08880</name>
</gene>
<dbReference type="Gene3D" id="2.20.200.10">
    <property type="entry name" value="Outer membrane efflux proteins (OEP)"/>
    <property type="match status" value="1"/>
</dbReference>
<keyword evidence="2" id="KW-0812">Transmembrane</keyword>
<organism evidence="3 4">
    <name type="scientific">Acidocella aquatica</name>
    <dbReference type="NCBI Taxonomy" id="1922313"/>
    <lineage>
        <taxon>Bacteria</taxon>
        <taxon>Pseudomonadati</taxon>
        <taxon>Pseudomonadota</taxon>
        <taxon>Alphaproteobacteria</taxon>
        <taxon>Acetobacterales</taxon>
        <taxon>Acidocellaceae</taxon>
        <taxon>Acidocella</taxon>
    </lineage>
</organism>
<dbReference type="Gene3D" id="1.20.1600.10">
    <property type="entry name" value="Outer membrane efflux proteins (OEP)"/>
    <property type="match status" value="1"/>
</dbReference>
<evidence type="ECO:0000256" key="1">
    <source>
        <dbReference type="ARBA" id="ARBA00007613"/>
    </source>
</evidence>
<reference evidence="4" key="1">
    <citation type="journal article" date="2019" name="Int. J. Syst. Evol. Microbiol.">
        <title>The Global Catalogue of Microorganisms (GCM) 10K type strain sequencing project: providing services to taxonomists for standard genome sequencing and annotation.</title>
        <authorList>
            <consortium name="The Broad Institute Genomics Platform"/>
            <consortium name="The Broad Institute Genome Sequencing Center for Infectious Disease"/>
            <person name="Wu L."/>
            <person name="Ma J."/>
        </authorList>
    </citation>
    <scope>NUCLEOTIDE SEQUENCE [LARGE SCALE GENOMIC DNA]</scope>
    <source>
        <strain evidence="4">NBRC 112502</strain>
    </source>
</reference>
<dbReference type="Proteomes" id="UP001156641">
    <property type="component" value="Unassembled WGS sequence"/>
</dbReference>
<evidence type="ECO:0000313" key="3">
    <source>
        <dbReference type="EMBL" id="GLR66208.1"/>
    </source>
</evidence>
<keyword evidence="2" id="KW-0732">Signal</keyword>
<dbReference type="PANTHER" id="PTHR30203">
    <property type="entry name" value="OUTER MEMBRANE CATION EFFLUX PROTEIN"/>
    <property type="match status" value="1"/>
</dbReference>
<keyword evidence="2" id="KW-0564">Palmitate</keyword>
<feature type="signal peptide" evidence="2">
    <location>
        <begin position="1"/>
        <end position="30"/>
    </location>
</feature>
<name>A0ABQ6A4F3_9PROT</name>
<keyword evidence="2" id="KW-0472">Membrane</keyword>
<sequence>MFSPLRLHPKLLGAVSLLALSGCMVGPNFTAPRPAVPAAYISSAPATPYVSGGPVDPQWWNSFNDPELTKLEAEAVAQNLDLQIATQRMLEAEAQAQIDGAVLYPSIGANASYSRQGLSDKGVVQALGGGGGAGIPVSGIPPFDVYQYGLQATYDLDFWGKNRRTAEAAVAAAAGSLEARRAALLNVETQVASNYIQLCGTEAVLAITQKNLDSANQLVNLTVERQQAGLTTALDVANARATAAQISSQIPTLTAQRDALINQIGLLLGQTPNALPPELVTAAPVPLTPPSVPAGLPADLLRRRPDVREAEDKLHTATAEVGVAVAQFFPDFSLTGSVSLQALQLKNLNGLSALTYAVGPTLTIPLFEGGQLHGQLKLRKAQQQEAAIGYAKTVLTAFYQVDNALSAYTQEHATLNALTLDAQQSQIALSLAEDQYKQGLVDYLTVLTAQQAYLAAQQAQAVAVETLGTDLVTLYQALGGGWEGDVTTGNS</sequence>
<accession>A0ABQ6A4F3</accession>
<dbReference type="NCBIfam" id="TIGR01845">
    <property type="entry name" value="outer_NodT"/>
    <property type="match status" value="1"/>
</dbReference>
<dbReference type="RefSeq" id="WP_284256878.1">
    <property type="nucleotide sequence ID" value="NZ_BSOS01000013.1"/>
</dbReference>
<evidence type="ECO:0000256" key="2">
    <source>
        <dbReference type="RuleBase" id="RU362097"/>
    </source>
</evidence>
<feature type="chain" id="PRO_5044980458" evidence="2">
    <location>
        <begin position="31"/>
        <end position="491"/>
    </location>
</feature>
<comment type="subcellular location">
    <subcellularLocation>
        <location evidence="2">Cell membrane</location>
        <topology evidence="2">Lipid-anchor</topology>
    </subcellularLocation>
</comment>
<dbReference type="PANTHER" id="PTHR30203:SF25">
    <property type="entry name" value="OUTER MEMBRANE PROTEIN-RELATED"/>
    <property type="match status" value="1"/>
</dbReference>
<dbReference type="InterPro" id="IPR003423">
    <property type="entry name" value="OMP_efflux"/>
</dbReference>
<dbReference type="PROSITE" id="PS51257">
    <property type="entry name" value="PROKAR_LIPOPROTEIN"/>
    <property type="match status" value="1"/>
</dbReference>
<keyword evidence="2" id="KW-1134">Transmembrane beta strand</keyword>
<evidence type="ECO:0000313" key="4">
    <source>
        <dbReference type="Proteomes" id="UP001156641"/>
    </source>
</evidence>
<keyword evidence="2" id="KW-0449">Lipoprotein</keyword>
<dbReference type="Pfam" id="PF02321">
    <property type="entry name" value="OEP"/>
    <property type="match status" value="2"/>
</dbReference>
<protein>
    <submittedName>
        <fullName evidence="3">Drug-resistance related outer-membrane protein</fullName>
    </submittedName>
</protein>
<dbReference type="EMBL" id="BSOS01000013">
    <property type="protein sequence ID" value="GLR66208.1"/>
    <property type="molecule type" value="Genomic_DNA"/>
</dbReference>
<comment type="similarity">
    <text evidence="1 2">Belongs to the outer membrane factor (OMF) (TC 1.B.17) family.</text>
</comment>
<keyword evidence="4" id="KW-1185">Reference proteome</keyword>
<proteinExistence type="inferred from homology"/>
<comment type="caution">
    <text evidence="3">The sequence shown here is derived from an EMBL/GenBank/DDBJ whole genome shotgun (WGS) entry which is preliminary data.</text>
</comment>
<dbReference type="SUPFAM" id="SSF56954">
    <property type="entry name" value="Outer membrane efflux proteins (OEP)"/>
    <property type="match status" value="1"/>
</dbReference>